<sequence>MGILNFFKKDSFNMDTLEGIEKIKISKYPPIKGLESPIKNIEYILQRKATEHKKNGRMDLAIACLKKSNELMPHSNFQYQASDYMRYIKYLRQNGQEDIADSEENRLHQEHPELFDKRIGNRKRIIESIEKCKQYHTDLIYIKTNGKCPLCKKYNNKIFSISGKSKKYPQLPKEFLTEGGFDKDCFVGVSIKL</sequence>
<reference evidence="1" key="1">
    <citation type="submission" date="2019-11" db="EMBL/GenBank/DDBJ databases">
        <authorList>
            <person name="Feng L."/>
        </authorList>
    </citation>
    <scope>NUCLEOTIDE SEQUENCE</scope>
    <source>
        <strain evidence="1">CbolteaeLFYP116</strain>
    </source>
</reference>
<organism evidence="1">
    <name type="scientific">Enterocloster bolteae</name>
    <dbReference type="NCBI Taxonomy" id="208479"/>
    <lineage>
        <taxon>Bacteria</taxon>
        <taxon>Bacillati</taxon>
        <taxon>Bacillota</taxon>
        <taxon>Clostridia</taxon>
        <taxon>Lachnospirales</taxon>
        <taxon>Lachnospiraceae</taxon>
        <taxon>Enterocloster</taxon>
    </lineage>
</organism>
<name>A0A6N2WMN3_9FIRM</name>
<dbReference type="RefSeq" id="WP_002578506.1">
    <property type="nucleotide sequence ID" value="NZ_CACRTF010000017.1"/>
</dbReference>
<dbReference type="EMBL" id="CACRTF010000017">
    <property type="protein sequence ID" value="VYT43443.1"/>
    <property type="molecule type" value="Genomic_DNA"/>
</dbReference>
<accession>A0A6N2WMN3</accession>
<proteinExistence type="predicted"/>
<evidence type="ECO:0000313" key="1">
    <source>
        <dbReference type="EMBL" id="VYT43443.1"/>
    </source>
</evidence>
<gene>
    <name evidence="1" type="ORF">CBLFYP116_03769</name>
</gene>
<protein>
    <submittedName>
        <fullName evidence="1">Uncharacterized protein</fullName>
    </submittedName>
</protein>
<dbReference type="AlphaFoldDB" id="A0A6N2WMN3"/>